<dbReference type="InterPro" id="IPR029044">
    <property type="entry name" value="Nucleotide-diphossugar_trans"/>
</dbReference>
<dbReference type="GO" id="GO:0016740">
    <property type="term" value="F:transferase activity"/>
    <property type="evidence" value="ECO:0007669"/>
    <property type="project" value="UniProtKB-KW"/>
</dbReference>
<dbReference type="CDD" id="cd04179">
    <property type="entry name" value="DPM_DPG-synthase_like"/>
    <property type="match status" value="1"/>
</dbReference>
<dbReference type="InterPro" id="IPR050256">
    <property type="entry name" value="Glycosyltransferase_2"/>
</dbReference>
<accession>A0A6B1D1S0</accession>
<feature type="domain" description="Glycosyltransferase 2-like" evidence="2">
    <location>
        <begin position="41"/>
        <end position="197"/>
    </location>
</feature>
<feature type="compositionally biased region" description="Polar residues" evidence="1">
    <location>
        <begin position="269"/>
        <end position="283"/>
    </location>
</feature>
<gene>
    <name evidence="3" type="ORF">F4X14_00155</name>
</gene>
<dbReference type="SUPFAM" id="SSF53448">
    <property type="entry name" value="Nucleotide-diphospho-sugar transferases"/>
    <property type="match status" value="1"/>
</dbReference>
<feature type="region of interest" description="Disordered" evidence="1">
    <location>
        <begin position="267"/>
        <end position="307"/>
    </location>
</feature>
<dbReference type="PANTHER" id="PTHR48090">
    <property type="entry name" value="UNDECAPRENYL-PHOSPHATE 4-DEOXY-4-FORMAMIDO-L-ARABINOSE TRANSFERASE-RELATED"/>
    <property type="match status" value="1"/>
</dbReference>
<dbReference type="InterPro" id="IPR001173">
    <property type="entry name" value="Glyco_trans_2-like"/>
</dbReference>
<sequence>MYLPVFLGQSVTDNLPNWYTKPARPTAITRQGPDGREVRISVIVPCRNEGRNIRPVLEWAAPHADELLVVDGHSSDDSRAIAAELDATVLLDNGKGKGDALRVGIAHASGDILVFIDADGSHDPRDIPALVQPIIAGNADHVSGSRMLGGSDELHATINQFVRLFGSQVITLSINYTQGVRLTDSQNGFRAIRAEVARSLALKSEIPTIEQEMVIKTVRSGYRICEVATHEYVRSNGESNFRVLDVWFQFVKSWLYYLFIWRPPKRTAGSVNAESPEQSGNTAEETKSPGSHKLSGPGERIPKANSR</sequence>
<reference evidence="3" key="1">
    <citation type="submission" date="2019-09" db="EMBL/GenBank/DDBJ databases">
        <title>Characterisation of the sponge microbiome using genome-centric metagenomics.</title>
        <authorList>
            <person name="Engelberts J.P."/>
            <person name="Robbins S.J."/>
            <person name="De Goeij J.M."/>
            <person name="Aranda M."/>
            <person name="Bell S.C."/>
            <person name="Webster N.S."/>
        </authorList>
    </citation>
    <scope>NUCLEOTIDE SEQUENCE</scope>
    <source>
        <strain evidence="3">SB0661_bin_32</strain>
    </source>
</reference>
<dbReference type="Gene3D" id="3.90.550.10">
    <property type="entry name" value="Spore Coat Polysaccharide Biosynthesis Protein SpsA, Chain A"/>
    <property type="match status" value="1"/>
</dbReference>
<evidence type="ECO:0000313" key="3">
    <source>
        <dbReference type="EMBL" id="MYC93357.1"/>
    </source>
</evidence>
<evidence type="ECO:0000256" key="1">
    <source>
        <dbReference type="SAM" id="MobiDB-lite"/>
    </source>
</evidence>
<dbReference type="PANTHER" id="PTHR48090:SF7">
    <property type="entry name" value="RFBJ PROTEIN"/>
    <property type="match status" value="1"/>
</dbReference>
<name>A0A6B1D1S0_9CHLR</name>
<dbReference type="Pfam" id="PF00535">
    <property type="entry name" value="Glycos_transf_2"/>
    <property type="match status" value="1"/>
</dbReference>
<organism evidence="3">
    <name type="scientific">Caldilineaceae bacterium SB0661_bin_32</name>
    <dbReference type="NCBI Taxonomy" id="2605255"/>
    <lineage>
        <taxon>Bacteria</taxon>
        <taxon>Bacillati</taxon>
        <taxon>Chloroflexota</taxon>
        <taxon>Caldilineae</taxon>
        <taxon>Caldilineales</taxon>
        <taxon>Caldilineaceae</taxon>
    </lineage>
</organism>
<proteinExistence type="predicted"/>
<comment type="caution">
    <text evidence="3">The sequence shown here is derived from an EMBL/GenBank/DDBJ whole genome shotgun (WGS) entry which is preliminary data.</text>
</comment>
<dbReference type="EMBL" id="VXMH01000002">
    <property type="protein sequence ID" value="MYC93357.1"/>
    <property type="molecule type" value="Genomic_DNA"/>
</dbReference>
<evidence type="ECO:0000259" key="2">
    <source>
        <dbReference type="Pfam" id="PF00535"/>
    </source>
</evidence>
<keyword evidence="3" id="KW-0808">Transferase</keyword>
<dbReference type="AlphaFoldDB" id="A0A6B1D1S0"/>
<protein>
    <submittedName>
        <fullName evidence="3">Glycosyltransferase family 2 protein</fullName>
    </submittedName>
</protein>